<accession>A0A336LY76</accession>
<keyword evidence="8 12" id="KW-0406">Ion transport</keyword>
<evidence type="ECO:0000256" key="9">
    <source>
        <dbReference type="ARBA" id="ARBA00023136"/>
    </source>
</evidence>
<keyword evidence="11 12" id="KW-0407">Ion channel</keyword>
<dbReference type="PRINTS" id="PR01078">
    <property type="entry name" value="AMINACHANNEL"/>
</dbReference>
<keyword evidence="6 13" id="KW-1133">Transmembrane helix</keyword>
<keyword evidence="3 12" id="KW-0813">Transport</keyword>
<evidence type="ECO:0000313" key="14">
    <source>
        <dbReference type="EMBL" id="SSX23026.1"/>
    </source>
</evidence>
<comment type="similarity">
    <text evidence="2 12">Belongs to the amiloride-sensitive sodium channel (TC 1.A.6) family.</text>
</comment>
<dbReference type="PANTHER" id="PTHR11690">
    <property type="entry name" value="AMILORIDE-SENSITIVE SODIUM CHANNEL-RELATED"/>
    <property type="match status" value="1"/>
</dbReference>
<keyword evidence="7" id="KW-0915">Sodium</keyword>
<name>A0A336LY76_CULSO</name>
<dbReference type="Gene3D" id="2.60.470.10">
    <property type="entry name" value="Acid-sensing ion channels like domains"/>
    <property type="match status" value="1"/>
</dbReference>
<evidence type="ECO:0000256" key="4">
    <source>
        <dbReference type="ARBA" id="ARBA00022461"/>
    </source>
</evidence>
<reference evidence="14" key="1">
    <citation type="submission" date="2018-07" db="EMBL/GenBank/DDBJ databases">
        <authorList>
            <person name="Quirk P.G."/>
            <person name="Krulwich T.A."/>
        </authorList>
    </citation>
    <scope>NUCLEOTIDE SEQUENCE</scope>
</reference>
<gene>
    <name evidence="14" type="primary">CSON008076</name>
</gene>
<dbReference type="AlphaFoldDB" id="A0A336LY76"/>
<evidence type="ECO:0000256" key="3">
    <source>
        <dbReference type="ARBA" id="ARBA00022448"/>
    </source>
</evidence>
<evidence type="ECO:0000256" key="5">
    <source>
        <dbReference type="ARBA" id="ARBA00022692"/>
    </source>
</evidence>
<evidence type="ECO:0000256" key="8">
    <source>
        <dbReference type="ARBA" id="ARBA00023065"/>
    </source>
</evidence>
<feature type="transmembrane region" description="Helical" evidence="13">
    <location>
        <begin position="475"/>
        <end position="494"/>
    </location>
</feature>
<dbReference type="EMBL" id="UFQT01000304">
    <property type="protein sequence ID" value="SSX23026.1"/>
    <property type="molecule type" value="Genomic_DNA"/>
</dbReference>
<evidence type="ECO:0000256" key="11">
    <source>
        <dbReference type="ARBA" id="ARBA00023303"/>
    </source>
</evidence>
<dbReference type="GO" id="GO:0015280">
    <property type="term" value="F:ligand-gated sodium channel activity"/>
    <property type="evidence" value="ECO:0007669"/>
    <property type="project" value="TreeGrafter"/>
</dbReference>
<evidence type="ECO:0000256" key="7">
    <source>
        <dbReference type="ARBA" id="ARBA00023053"/>
    </source>
</evidence>
<sequence>MYGNEKCSKDSIPEIPVLDKNQGYSIYLCKQVFDRLKSTIFEYCSIGCMDGLFYLTVHGILNRILWFILFILSLIGCYFVTASLFDAREIITLNEQSTVSTYDIPFPAVTVCTTIKADHRFVNYPEAYKHADWGQATEHEQFISVLFKRVLWQMSSSPHSGNRQLDSEVENIEERIFNISIPEKSLIPNCTFNKEKCDWSRILTPEGVCYSFNLLSSEDMFLHDRHQQYITKKNRVYNWNLIDGYENSRYDAYPFRGFIDNILHFRLQINLLDTINSKTPNNGFKIYIGHPVDYPYLEDTSVFIPLNVETTLSITPDIMTASDELKYYSLKNRQCLLKKDNWTRMDTFREYSMNNCRLECIAKKTVQNCECTPFYVPSISRNHTCGMKLRDNIYCYHYAISDRFIRDTISIQLMEYNNLICKCIPACSTITYNVQEITKSVIPASNETDIQFCDITVKFSSNEFIPKRRQESYSVLDVMSAIGGTLGLFVGASVMSVIEVFYYFSIKIIINLLTISSKE</sequence>
<protein>
    <submittedName>
        <fullName evidence="14">CSON008076 protein</fullName>
    </submittedName>
</protein>
<dbReference type="GO" id="GO:0005886">
    <property type="term" value="C:plasma membrane"/>
    <property type="evidence" value="ECO:0007669"/>
    <property type="project" value="TreeGrafter"/>
</dbReference>
<keyword evidence="5 12" id="KW-0812">Transmembrane</keyword>
<keyword evidence="9 13" id="KW-0472">Membrane</keyword>
<proteinExistence type="inferred from homology"/>
<dbReference type="Gene3D" id="1.10.287.770">
    <property type="entry name" value="YojJ-like"/>
    <property type="match status" value="1"/>
</dbReference>
<feature type="transmembrane region" description="Helical" evidence="13">
    <location>
        <begin position="64"/>
        <end position="85"/>
    </location>
</feature>
<organism evidence="14">
    <name type="scientific">Culicoides sonorensis</name>
    <name type="common">Biting midge</name>
    <dbReference type="NCBI Taxonomy" id="179676"/>
    <lineage>
        <taxon>Eukaryota</taxon>
        <taxon>Metazoa</taxon>
        <taxon>Ecdysozoa</taxon>
        <taxon>Arthropoda</taxon>
        <taxon>Hexapoda</taxon>
        <taxon>Insecta</taxon>
        <taxon>Pterygota</taxon>
        <taxon>Neoptera</taxon>
        <taxon>Endopterygota</taxon>
        <taxon>Diptera</taxon>
        <taxon>Nematocera</taxon>
        <taxon>Chironomoidea</taxon>
        <taxon>Ceratopogonidae</taxon>
        <taxon>Ceratopogoninae</taxon>
        <taxon>Culicoides</taxon>
        <taxon>Monoculicoides</taxon>
    </lineage>
</organism>
<keyword evidence="10 12" id="KW-0739">Sodium transport</keyword>
<evidence type="ECO:0000256" key="13">
    <source>
        <dbReference type="SAM" id="Phobius"/>
    </source>
</evidence>
<dbReference type="Pfam" id="PF00858">
    <property type="entry name" value="ASC"/>
    <property type="match status" value="1"/>
</dbReference>
<evidence type="ECO:0000256" key="2">
    <source>
        <dbReference type="ARBA" id="ARBA00007193"/>
    </source>
</evidence>
<comment type="subcellular location">
    <subcellularLocation>
        <location evidence="1">Membrane</location>
        <topology evidence="1">Multi-pass membrane protein</topology>
    </subcellularLocation>
</comment>
<evidence type="ECO:0000256" key="12">
    <source>
        <dbReference type="RuleBase" id="RU000679"/>
    </source>
</evidence>
<dbReference type="VEuPathDB" id="VectorBase:CSON008076"/>
<evidence type="ECO:0000256" key="10">
    <source>
        <dbReference type="ARBA" id="ARBA00023201"/>
    </source>
</evidence>
<dbReference type="InterPro" id="IPR001873">
    <property type="entry name" value="ENaC"/>
</dbReference>
<dbReference type="OMA" id="HRIVMSR"/>
<dbReference type="PANTHER" id="PTHR11690:SF288">
    <property type="entry name" value="AMILORIDE-SENSITIVE NA+ CHANNEL-RELATED"/>
    <property type="match status" value="1"/>
</dbReference>
<evidence type="ECO:0000256" key="6">
    <source>
        <dbReference type="ARBA" id="ARBA00022989"/>
    </source>
</evidence>
<keyword evidence="4 12" id="KW-0894">Sodium channel</keyword>
<evidence type="ECO:0000256" key="1">
    <source>
        <dbReference type="ARBA" id="ARBA00004141"/>
    </source>
</evidence>